<protein>
    <submittedName>
        <fullName evidence="9">Protein FMP32, mitochondrial</fullName>
    </submittedName>
</protein>
<comment type="caution">
    <text evidence="9">The sequence shown here is derived from an EMBL/GenBank/DDBJ whole genome shotgun (WGS) entry which is preliminary data.</text>
</comment>
<evidence type="ECO:0000256" key="2">
    <source>
        <dbReference type="ARBA" id="ARBA00004370"/>
    </source>
</evidence>
<evidence type="ECO:0000256" key="1">
    <source>
        <dbReference type="ARBA" id="ARBA00004173"/>
    </source>
</evidence>
<dbReference type="InterPro" id="IPR024461">
    <property type="entry name" value="CCDC90-like"/>
</dbReference>
<keyword evidence="10" id="KW-1185">Reference proteome</keyword>
<keyword evidence="6" id="KW-0496">Mitochondrion</keyword>
<dbReference type="PANTHER" id="PTHR14360">
    <property type="entry name" value="PROTEIN FMP32, MITOCHONDRIAL"/>
    <property type="match status" value="1"/>
</dbReference>
<evidence type="ECO:0000256" key="6">
    <source>
        <dbReference type="ARBA" id="ARBA00023128"/>
    </source>
</evidence>
<comment type="subcellular location">
    <subcellularLocation>
        <location evidence="2">Membrane</location>
    </subcellularLocation>
    <subcellularLocation>
        <location evidence="1">Mitochondrion</location>
    </subcellularLocation>
</comment>
<dbReference type="OrthoDB" id="3970580at2759"/>
<evidence type="ECO:0000313" key="9">
    <source>
        <dbReference type="EMBL" id="OEJ88086.1"/>
    </source>
</evidence>
<keyword evidence="4 8" id="KW-1133">Transmembrane helix</keyword>
<gene>
    <name evidence="9" type="ORF">AWRI3578_g1749</name>
</gene>
<dbReference type="PANTHER" id="PTHR14360:SF1">
    <property type="entry name" value="PROTEIN FMP32, MITOCHONDRIAL"/>
    <property type="match status" value="1"/>
</dbReference>
<dbReference type="GO" id="GO:0005739">
    <property type="term" value="C:mitochondrion"/>
    <property type="evidence" value="ECO:0007669"/>
    <property type="project" value="UniProtKB-SubCell"/>
</dbReference>
<evidence type="ECO:0000256" key="4">
    <source>
        <dbReference type="ARBA" id="ARBA00022989"/>
    </source>
</evidence>
<keyword evidence="3 8" id="KW-0812">Transmembrane</keyword>
<keyword evidence="5" id="KW-0175">Coiled coil</keyword>
<organism evidence="9 10">
    <name type="scientific">Hanseniaspora opuntiae</name>
    <dbReference type="NCBI Taxonomy" id="211096"/>
    <lineage>
        <taxon>Eukaryota</taxon>
        <taxon>Fungi</taxon>
        <taxon>Dikarya</taxon>
        <taxon>Ascomycota</taxon>
        <taxon>Saccharomycotina</taxon>
        <taxon>Saccharomycetes</taxon>
        <taxon>Saccharomycodales</taxon>
        <taxon>Saccharomycodaceae</taxon>
        <taxon>Hanseniaspora</taxon>
    </lineage>
</organism>
<sequence>MIRVTRIFKYRHNNFRLYSLKPELPKINDANGVLEGSNMNEQYIADQLVKDQVFNKDQVDRLFKVFKKNMGAVTKKRIEKENLATREEIIKMIQIKTNSFNKIENEIIIDHLDKIKEYKQEIISLTSDLEKLQKSFNMEIRKCNGAFKLDLSLEKGRIKEINSLQELKIKDIDTKLSEEINNINTKIEANKTQLIQWMYTIVFAAIGIILAFFRLIS</sequence>
<evidence type="ECO:0000256" key="8">
    <source>
        <dbReference type="SAM" id="Phobius"/>
    </source>
</evidence>
<evidence type="ECO:0000313" key="10">
    <source>
        <dbReference type="Proteomes" id="UP000095605"/>
    </source>
</evidence>
<reference evidence="10" key="1">
    <citation type="journal article" date="2016" name="Genome Announc.">
        <title>Genome sequences of three species of Hanseniaspora isolated from spontaneous wine fermentations.</title>
        <authorList>
            <person name="Sternes P.R."/>
            <person name="Lee D."/>
            <person name="Kutyna D.R."/>
            <person name="Borneman A.R."/>
        </authorList>
    </citation>
    <scope>NUCLEOTIDE SEQUENCE [LARGE SCALE GENOMIC DNA]</scope>
    <source>
        <strain evidence="10">AWRI3578</strain>
    </source>
</reference>
<dbReference type="Pfam" id="PF07798">
    <property type="entry name" value="CCDC90-like"/>
    <property type="match status" value="1"/>
</dbReference>
<accession>A0A1E5RME8</accession>
<keyword evidence="7 8" id="KW-0472">Membrane</keyword>
<dbReference type="EMBL" id="LPNL01000004">
    <property type="protein sequence ID" value="OEJ88086.1"/>
    <property type="molecule type" value="Genomic_DNA"/>
</dbReference>
<dbReference type="Proteomes" id="UP000095605">
    <property type="component" value="Unassembled WGS sequence"/>
</dbReference>
<dbReference type="AlphaFoldDB" id="A0A1E5RME8"/>
<dbReference type="GO" id="GO:0016020">
    <property type="term" value="C:membrane"/>
    <property type="evidence" value="ECO:0007669"/>
    <property type="project" value="UniProtKB-SubCell"/>
</dbReference>
<feature type="transmembrane region" description="Helical" evidence="8">
    <location>
        <begin position="197"/>
        <end position="216"/>
    </location>
</feature>
<name>A0A1E5RME8_9ASCO</name>
<evidence type="ECO:0000256" key="5">
    <source>
        <dbReference type="ARBA" id="ARBA00023054"/>
    </source>
</evidence>
<evidence type="ECO:0000256" key="7">
    <source>
        <dbReference type="ARBA" id="ARBA00023136"/>
    </source>
</evidence>
<proteinExistence type="predicted"/>
<evidence type="ECO:0000256" key="3">
    <source>
        <dbReference type="ARBA" id="ARBA00022692"/>
    </source>
</evidence>